<dbReference type="PRINTS" id="PR00033">
    <property type="entry name" value="HTHASNC"/>
</dbReference>
<dbReference type="InterPro" id="IPR019888">
    <property type="entry name" value="Tscrpt_reg_AsnC-like"/>
</dbReference>
<dbReference type="InterPro" id="IPR011008">
    <property type="entry name" value="Dimeric_a/b-barrel"/>
</dbReference>
<dbReference type="GO" id="GO:0003677">
    <property type="term" value="F:DNA binding"/>
    <property type="evidence" value="ECO:0007669"/>
    <property type="project" value="UniProtKB-KW"/>
</dbReference>
<accession>A0ABD4TKZ9</accession>
<gene>
    <name evidence="5" type="ORF">FTO68_08240</name>
</gene>
<evidence type="ECO:0000256" key="1">
    <source>
        <dbReference type="ARBA" id="ARBA00023015"/>
    </source>
</evidence>
<dbReference type="InterPro" id="IPR000485">
    <property type="entry name" value="AsnC-type_HTH_dom"/>
</dbReference>
<dbReference type="EMBL" id="VOTZ01000017">
    <property type="protein sequence ID" value="MCQ1538967.1"/>
    <property type="molecule type" value="Genomic_DNA"/>
</dbReference>
<feature type="domain" description="HTH asnC-type" evidence="4">
    <location>
        <begin position="2"/>
        <end position="88"/>
    </location>
</feature>
<reference evidence="5 6" key="1">
    <citation type="submission" date="2019-08" db="EMBL/GenBank/DDBJ databases">
        <authorList>
            <person name="Chen S.-C."/>
            <person name="Lai M.-C."/>
            <person name="You Y.-T."/>
        </authorList>
    </citation>
    <scope>NUCLEOTIDE SEQUENCE [LARGE SCALE GENOMIC DNA]</scope>
    <source>
        <strain evidence="5 6">P2F9704a</strain>
    </source>
</reference>
<keyword evidence="2" id="KW-0238">DNA-binding</keyword>
<dbReference type="Proteomes" id="UP001524383">
    <property type="component" value="Unassembled WGS sequence"/>
</dbReference>
<keyword evidence="3" id="KW-0804">Transcription</keyword>
<dbReference type="Gene3D" id="3.30.70.920">
    <property type="match status" value="1"/>
</dbReference>
<organism evidence="5 6">
    <name type="scientific">Methanocalculus taiwanensis</name>
    <dbReference type="NCBI Taxonomy" id="106207"/>
    <lineage>
        <taxon>Archaea</taxon>
        <taxon>Methanobacteriati</taxon>
        <taxon>Methanobacteriota</taxon>
        <taxon>Stenosarchaea group</taxon>
        <taxon>Methanomicrobia</taxon>
        <taxon>Methanomicrobiales</taxon>
        <taxon>Methanocalculaceae</taxon>
        <taxon>Methanocalculus</taxon>
    </lineage>
</organism>
<name>A0ABD4TKZ9_9EURY</name>
<dbReference type="InterPro" id="IPR019887">
    <property type="entry name" value="Tscrpt_reg_AsnC/Lrp_C"/>
</dbReference>
<dbReference type="SMART" id="SM00344">
    <property type="entry name" value="HTH_ASNC"/>
    <property type="match status" value="1"/>
</dbReference>
<evidence type="ECO:0000259" key="4">
    <source>
        <dbReference type="PROSITE" id="PS50956"/>
    </source>
</evidence>
<dbReference type="Gene3D" id="1.10.10.10">
    <property type="entry name" value="Winged helix-like DNA-binding domain superfamily/Winged helix DNA-binding domain"/>
    <property type="match status" value="1"/>
</dbReference>
<dbReference type="PROSITE" id="PS50956">
    <property type="entry name" value="HTH_ASNC_2"/>
    <property type="match status" value="1"/>
</dbReference>
<evidence type="ECO:0000256" key="2">
    <source>
        <dbReference type="ARBA" id="ARBA00023125"/>
    </source>
</evidence>
<comment type="caution">
    <text evidence="5">The sequence shown here is derived from an EMBL/GenBank/DDBJ whole genome shotgun (WGS) entry which is preliminary data.</text>
</comment>
<dbReference type="PANTHER" id="PTHR30154">
    <property type="entry name" value="LEUCINE-RESPONSIVE REGULATORY PROTEIN"/>
    <property type="match status" value="1"/>
</dbReference>
<dbReference type="Pfam" id="PF13412">
    <property type="entry name" value="HTH_24"/>
    <property type="match status" value="1"/>
</dbReference>
<dbReference type="SUPFAM" id="SSF46785">
    <property type="entry name" value="Winged helix' DNA-binding domain"/>
    <property type="match status" value="1"/>
</dbReference>
<dbReference type="InterPro" id="IPR036390">
    <property type="entry name" value="WH_DNA-bd_sf"/>
</dbReference>
<dbReference type="InterPro" id="IPR036388">
    <property type="entry name" value="WH-like_DNA-bd_sf"/>
</dbReference>
<keyword evidence="1" id="KW-0805">Transcription regulation</keyword>
<dbReference type="SUPFAM" id="SSF54909">
    <property type="entry name" value="Dimeric alpha+beta barrel"/>
    <property type="match status" value="1"/>
</dbReference>
<evidence type="ECO:0000313" key="5">
    <source>
        <dbReference type="EMBL" id="MCQ1538967.1"/>
    </source>
</evidence>
<dbReference type="AlphaFoldDB" id="A0ABD4TKZ9"/>
<dbReference type="Pfam" id="PF01037">
    <property type="entry name" value="AsnC_trans_reg"/>
    <property type="match status" value="1"/>
</dbReference>
<sequence>MMDATDHAILEALMGDAKIPLADLGKRLSIAPSTVFKRIERLKQEGVIERFTIAINPEFFPRRLVSFLSIKVDPESATDLIAYLAGKQIVREVFEVLEPNDYLVKAVTADISELKTDLIHPLSALPGVREVNTILAVKKIKEQTYVG</sequence>
<keyword evidence="6" id="KW-1185">Reference proteome</keyword>
<evidence type="ECO:0000256" key="3">
    <source>
        <dbReference type="ARBA" id="ARBA00023163"/>
    </source>
</evidence>
<dbReference type="PANTHER" id="PTHR30154:SF34">
    <property type="entry name" value="TRANSCRIPTIONAL REGULATOR AZLB"/>
    <property type="match status" value="1"/>
</dbReference>
<proteinExistence type="predicted"/>
<evidence type="ECO:0000313" key="6">
    <source>
        <dbReference type="Proteomes" id="UP001524383"/>
    </source>
</evidence>
<protein>
    <submittedName>
        <fullName evidence="5">Lrp/AsnC family transcriptional regulator</fullName>
    </submittedName>
</protein>